<accession>A0A4U5NYD6</accession>
<keyword evidence="1" id="KW-0472">Membrane</keyword>
<feature type="transmembrane region" description="Helical" evidence="1">
    <location>
        <begin position="100"/>
        <end position="125"/>
    </location>
</feature>
<protein>
    <recommendedName>
        <fullName evidence="4">G-protein coupled receptors family 1 profile domain-containing protein</fullName>
    </recommendedName>
</protein>
<keyword evidence="3" id="KW-1185">Reference proteome</keyword>
<evidence type="ECO:0000313" key="2">
    <source>
        <dbReference type="EMBL" id="TKR88667.1"/>
    </source>
</evidence>
<evidence type="ECO:0008006" key="4">
    <source>
        <dbReference type="Google" id="ProtNLM"/>
    </source>
</evidence>
<feature type="transmembrane region" description="Helical" evidence="1">
    <location>
        <begin position="279"/>
        <end position="300"/>
    </location>
</feature>
<dbReference type="PANTHER" id="PTHR46709">
    <property type="entry name" value="PROTEIN CBG23488-RELATED"/>
    <property type="match status" value="1"/>
</dbReference>
<gene>
    <name evidence="2" type="ORF">L596_012874</name>
</gene>
<feature type="transmembrane region" description="Helical" evidence="1">
    <location>
        <begin position="26"/>
        <end position="53"/>
    </location>
</feature>
<reference evidence="2 3" key="2">
    <citation type="journal article" date="2019" name="G3 (Bethesda)">
        <title>Hybrid Assembly of the Genome of the Entomopathogenic Nematode Steinernema carpocapsae Identifies the X-Chromosome.</title>
        <authorList>
            <person name="Serra L."/>
            <person name="Macchietto M."/>
            <person name="Macias-Munoz A."/>
            <person name="McGill C.J."/>
            <person name="Rodriguez I.M."/>
            <person name="Rodriguez B."/>
            <person name="Murad R."/>
            <person name="Mortazavi A."/>
        </authorList>
    </citation>
    <scope>NUCLEOTIDE SEQUENCE [LARGE SCALE GENOMIC DNA]</scope>
    <source>
        <strain evidence="2 3">ALL</strain>
    </source>
</reference>
<evidence type="ECO:0000313" key="3">
    <source>
        <dbReference type="Proteomes" id="UP000298663"/>
    </source>
</evidence>
<feature type="transmembrane region" description="Helical" evidence="1">
    <location>
        <begin position="146"/>
        <end position="168"/>
    </location>
</feature>
<keyword evidence="1" id="KW-1133">Transmembrane helix</keyword>
<dbReference type="AlphaFoldDB" id="A0A4U5NYD6"/>
<dbReference type="Gene3D" id="1.20.1070.10">
    <property type="entry name" value="Rhodopsin 7-helix transmembrane proteins"/>
    <property type="match status" value="1"/>
</dbReference>
<dbReference type="PANTHER" id="PTHR46709:SF4">
    <property type="entry name" value="G-PROTEIN COUPLED RECEPTORS FAMILY 1 PROFILE DOMAIN-CONTAINING PROTEIN"/>
    <property type="match status" value="1"/>
</dbReference>
<evidence type="ECO:0000256" key="1">
    <source>
        <dbReference type="SAM" id="Phobius"/>
    </source>
</evidence>
<feature type="transmembrane region" description="Helical" evidence="1">
    <location>
        <begin position="65"/>
        <end position="88"/>
    </location>
</feature>
<dbReference type="OrthoDB" id="5849663at2759"/>
<feature type="transmembrane region" description="Helical" evidence="1">
    <location>
        <begin position="196"/>
        <end position="218"/>
    </location>
</feature>
<dbReference type="EMBL" id="AZBU02000003">
    <property type="protein sequence ID" value="TKR88667.1"/>
    <property type="molecule type" value="Genomic_DNA"/>
</dbReference>
<dbReference type="Proteomes" id="UP000298663">
    <property type="component" value="Unassembled WGS sequence"/>
</dbReference>
<dbReference type="SUPFAM" id="SSF81321">
    <property type="entry name" value="Family A G protein-coupled receptor-like"/>
    <property type="match status" value="1"/>
</dbReference>
<keyword evidence="1" id="KW-0812">Transmembrane</keyword>
<feature type="transmembrane region" description="Helical" evidence="1">
    <location>
        <begin position="247"/>
        <end position="267"/>
    </location>
</feature>
<organism evidence="2 3">
    <name type="scientific">Steinernema carpocapsae</name>
    <name type="common">Entomopathogenic nematode</name>
    <dbReference type="NCBI Taxonomy" id="34508"/>
    <lineage>
        <taxon>Eukaryota</taxon>
        <taxon>Metazoa</taxon>
        <taxon>Ecdysozoa</taxon>
        <taxon>Nematoda</taxon>
        <taxon>Chromadorea</taxon>
        <taxon>Rhabditida</taxon>
        <taxon>Tylenchina</taxon>
        <taxon>Panagrolaimomorpha</taxon>
        <taxon>Strongyloidoidea</taxon>
        <taxon>Steinernematidae</taxon>
        <taxon>Steinernema</taxon>
    </lineage>
</organism>
<name>A0A4U5NYD6_STECR</name>
<comment type="caution">
    <text evidence="2">The sequence shown here is derived from an EMBL/GenBank/DDBJ whole genome shotgun (WGS) entry which is preliminary data.</text>
</comment>
<proteinExistence type="predicted"/>
<sequence>MPGNGTLGVLDSRCHDDDGVLDTDRFLLVVVFGTPLAVFSLVENLLLSIFLALNQAVKNSIWTYFLFLAICDTLVSASYPPIIALNFWSDHTKNMLLNNIWFFIYNPLLMISHTLTYLALFLIMFTAAEKLYSRKLAFQNHRKSMVLAALIISVLSHGSMLFELQAVYNPPCVGSIHEYVLERTKFFHNFGNSIQYYRTISGFLMNVLSMAIVIGTIFGKHRTYDPIALLDVERKIQAQVKIRSQTLLFIATINLICGTLSYIIFAWEKIDTRSLFVEYVRFYGISLELISMLVVFACALRLPIYLLCEPEFRADFLDFLACKRTKATNSERLLNA</sequence>
<reference evidence="2 3" key="1">
    <citation type="journal article" date="2015" name="Genome Biol.">
        <title>Comparative genomics of Steinernema reveals deeply conserved gene regulatory networks.</title>
        <authorList>
            <person name="Dillman A.R."/>
            <person name="Macchietto M."/>
            <person name="Porter C.F."/>
            <person name="Rogers A."/>
            <person name="Williams B."/>
            <person name="Antoshechkin I."/>
            <person name="Lee M.M."/>
            <person name="Goodwin Z."/>
            <person name="Lu X."/>
            <person name="Lewis E.E."/>
            <person name="Goodrich-Blair H."/>
            <person name="Stock S.P."/>
            <person name="Adams B.J."/>
            <person name="Sternberg P.W."/>
            <person name="Mortazavi A."/>
        </authorList>
    </citation>
    <scope>NUCLEOTIDE SEQUENCE [LARGE SCALE GENOMIC DNA]</scope>
    <source>
        <strain evidence="2 3">ALL</strain>
    </source>
</reference>